<organism evidence="7 8">
    <name type="scientific">Prosthecobacter fusiformis</name>
    <dbReference type="NCBI Taxonomy" id="48464"/>
    <lineage>
        <taxon>Bacteria</taxon>
        <taxon>Pseudomonadati</taxon>
        <taxon>Verrucomicrobiota</taxon>
        <taxon>Verrucomicrobiia</taxon>
        <taxon>Verrucomicrobiales</taxon>
        <taxon>Verrucomicrobiaceae</taxon>
        <taxon>Prosthecobacter</taxon>
    </lineage>
</organism>
<feature type="region of interest" description="Disordered" evidence="6">
    <location>
        <begin position="359"/>
        <end position="405"/>
    </location>
</feature>
<protein>
    <submittedName>
        <fullName evidence="7">Uncharacterized protein DUF2648</fullName>
    </submittedName>
</protein>
<sequence length="405" mass="43272">MTKYLQKTGVQMGLLAVVLAIAGVAFYMTKRQPPPVNAAPVSAGPQAQMALEDKTVSLTGKRTASVGTGQQVEKFVVPPKKPQAPSLISTGSSSTKKQQKAPPFPKLVHISNSKVAPYVPKDPELFAPRGLLIKAALVITVDSSDLSTPVLALVTEDVYWNGRLIVPAGTQVQAQAGQGRSRDRIEVKGGFTFVWADGREYNISGVALDHERLPDGTFGITDGSAGIRGQIVKNDQYAELKILVAEALQGIMNNKQDQFQSIYGLVPENSSRNSALGGGSQAASAYSGLLTKKLEKDLDFVRVSAGTQFYIYTLDVFEPNLASIAGLKQGNKPTSSWQLAEEAYARAQTETAVLTETTGKVTEANRKAEEQARTAERAARISSLINRTSEDDDSAESTPSSSTTP</sequence>
<comment type="caution">
    <text evidence="7">The sequence shown here is derived from an EMBL/GenBank/DDBJ whole genome shotgun (WGS) entry which is preliminary data.</text>
</comment>
<proteinExistence type="inferred from homology"/>
<dbReference type="Gene3D" id="2.40.128.260">
    <property type="entry name" value="Type IV secretion system, VirB10/TraB/TrbI"/>
    <property type="match status" value="1"/>
</dbReference>
<name>A0A4R7RZN0_9BACT</name>
<keyword evidence="8" id="KW-1185">Reference proteome</keyword>
<evidence type="ECO:0000256" key="6">
    <source>
        <dbReference type="SAM" id="MobiDB-lite"/>
    </source>
</evidence>
<dbReference type="Pfam" id="PF03743">
    <property type="entry name" value="TrbI"/>
    <property type="match status" value="1"/>
</dbReference>
<accession>A0A4R7RZN0</accession>
<evidence type="ECO:0000256" key="4">
    <source>
        <dbReference type="ARBA" id="ARBA00022989"/>
    </source>
</evidence>
<feature type="compositionally biased region" description="Basic and acidic residues" evidence="6">
    <location>
        <begin position="363"/>
        <end position="379"/>
    </location>
</feature>
<gene>
    <name evidence="7" type="ORF">EI77_02564</name>
</gene>
<feature type="compositionally biased region" description="Low complexity" evidence="6">
    <location>
        <begin position="396"/>
        <end position="405"/>
    </location>
</feature>
<feature type="region of interest" description="Disordered" evidence="6">
    <location>
        <begin position="80"/>
        <end position="103"/>
    </location>
</feature>
<keyword evidence="5" id="KW-0472">Membrane</keyword>
<dbReference type="Proteomes" id="UP000295662">
    <property type="component" value="Unassembled WGS sequence"/>
</dbReference>
<evidence type="ECO:0000256" key="3">
    <source>
        <dbReference type="ARBA" id="ARBA00022692"/>
    </source>
</evidence>
<dbReference type="GO" id="GO:0016020">
    <property type="term" value="C:membrane"/>
    <property type="evidence" value="ECO:0007669"/>
    <property type="project" value="UniProtKB-SubCell"/>
</dbReference>
<evidence type="ECO:0000313" key="7">
    <source>
        <dbReference type="EMBL" id="TDU71440.1"/>
    </source>
</evidence>
<dbReference type="InterPro" id="IPR005498">
    <property type="entry name" value="T4SS_VirB10/TraB/TrbI"/>
</dbReference>
<comment type="similarity">
    <text evidence="2">Belongs to the TrbI/VirB10 family.</text>
</comment>
<dbReference type="AlphaFoldDB" id="A0A4R7RZN0"/>
<dbReference type="InterPro" id="IPR042217">
    <property type="entry name" value="T4SS_VirB10/TrbI"/>
</dbReference>
<dbReference type="OrthoDB" id="187628at2"/>
<dbReference type="CDD" id="cd16426">
    <property type="entry name" value="VirB10_like"/>
    <property type="match status" value="1"/>
</dbReference>
<evidence type="ECO:0000256" key="5">
    <source>
        <dbReference type="ARBA" id="ARBA00023136"/>
    </source>
</evidence>
<keyword evidence="4" id="KW-1133">Transmembrane helix</keyword>
<dbReference type="EMBL" id="SOCA01000003">
    <property type="protein sequence ID" value="TDU71440.1"/>
    <property type="molecule type" value="Genomic_DNA"/>
</dbReference>
<keyword evidence="3" id="KW-0812">Transmembrane</keyword>
<reference evidence="7 8" key="1">
    <citation type="submission" date="2019-03" db="EMBL/GenBank/DDBJ databases">
        <title>Genomic Encyclopedia of Archaeal and Bacterial Type Strains, Phase II (KMG-II): from individual species to whole genera.</title>
        <authorList>
            <person name="Goeker M."/>
        </authorList>
    </citation>
    <scope>NUCLEOTIDE SEQUENCE [LARGE SCALE GENOMIC DNA]</scope>
    <source>
        <strain evidence="7 8">ATCC 25309</strain>
    </source>
</reference>
<dbReference type="RefSeq" id="WP_133795662.1">
    <property type="nucleotide sequence ID" value="NZ_SOCA01000003.1"/>
</dbReference>
<evidence type="ECO:0000256" key="2">
    <source>
        <dbReference type="ARBA" id="ARBA00010265"/>
    </source>
</evidence>
<evidence type="ECO:0000256" key="1">
    <source>
        <dbReference type="ARBA" id="ARBA00004167"/>
    </source>
</evidence>
<comment type="subcellular location">
    <subcellularLocation>
        <location evidence="1">Membrane</location>
        <topology evidence="1">Single-pass membrane protein</topology>
    </subcellularLocation>
</comment>
<evidence type="ECO:0000313" key="8">
    <source>
        <dbReference type="Proteomes" id="UP000295662"/>
    </source>
</evidence>